<keyword evidence="7" id="KW-0479">Metal-binding</keyword>
<dbReference type="PANTHER" id="PTHR35864">
    <property type="entry name" value="ZINC METALLOPROTEASE MJ0611-RELATED"/>
    <property type="match status" value="1"/>
</dbReference>
<sequence length="217" mass="24325">MFETKLILSLVPVFLSIVLHEIAHGYAALKLGDDTAQRYGRLSLNPLKHVDWFGTIFLPLTLLWSGSPFLFGWAKPVPVNFNRLKNVRRDTVIVASAGIVVNAVLAFLAVLVLAQRGLGVSAAVFGFNLLTINLALIFLNILPFPPLDGSKIFFGWIDKPWARRYIAAERQGMFVLVLLIAFVPVVERMFGLTSFEMLDPLGWYMHKMFEMVFAGIE</sequence>
<evidence type="ECO:0000256" key="8">
    <source>
        <dbReference type="ARBA" id="ARBA00022801"/>
    </source>
</evidence>
<keyword evidence="5" id="KW-0645">Protease</keyword>
<keyword evidence="12 13" id="KW-0472">Membrane</keyword>
<feature type="transmembrane region" description="Helical" evidence="13">
    <location>
        <begin position="51"/>
        <end position="71"/>
    </location>
</feature>
<keyword evidence="11" id="KW-0482">Metalloprotease</keyword>
<name>A0A6G8F3D8_9PROT</name>
<evidence type="ECO:0000256" key="4">
    <source>
        <dbReference type="ARBA" id="ARBA00022475"/>
    </source>
</evidence>
<comment type="subcellular location">
    <subcellularLocation>
        <location evidence="2">Cell membrane</location>
        <topology evidence="2">Multi-pass membrane protein</topology>
    </subcellularLocation>
</comment>
<feature type="transmembrane region" description="Helical" evidence="13">
    <location>
        <begin position="120"/>
        <end position="142"/>
    </location>
</feature>
<keyword evidence="9" id="KW-0862">Zinc</keyword>
<keyword evidence="10 13" id="KW-1133">Transmembrane helix</keyword>
<evidence type="ECO:0000256" key="1">
    <source>
        <dbReference type="ARBA" id="ARBA00001947"/>
    </source>
</evidence>
<proteinExistence type="inferred from homology"/>
<protein>
    <submittedName>
        <fullName evidence="14">Peptidase M48</fullName>
    </submittedName>
</protein>
<evidence type="ECO:0000256" key="7">
    <source>
        <dbReference type="ARBA" id="ARBA00022723"/>
    </source>
</evidence>
<evidence type="ECO:0000256" key="6">
    <source>
        <dbReference type="ARBA" id="ARBA00022692"/>
    </source>
</evidence>
<dbReference type="InterPro" id="IPR052348">
    <property type="entry name" value="Metallopeptidase_M50B"/>
</dbReference>
<evidence type="ECO:0000256" key="13">
    <source>
        <dbReference type="SAM" id="Phobius"/>
    </source>
</evidence>
<evidence type="ECO:0000256" key="11">
    <source>
        <dbReference type="ARBA" id="ARBA00023049"/>
    </source>
</evidence>
<keyword evidence="4" id="KW-1003">Cell membrane</keyword>
<feature type="transmembrane region" description="Helical" evidence="13">
    <location>
        <begin position="92"/>
        <end position="114"/>
    </location>
</feature>
<evidence type="ECO:0000256" key="2">
    <source>
        <dbReference type="ARBA" id="ARBA00004651"/>
    </source>
</evidence>
<evidence type="ECO:0000256" key="5">
    <source>
        <dbReference type="ARBA" id="ARBA00022670"/>
    </source>
</evidence>
<dbReference type="CDD" id="cd06158">
    <property type="entry name" value="S2P-M50_like_1"/>
    <property type="match status" value="1"/>
</dbReference>
<keyword evidence="6 13" id="KW-0812">Transmembrane</keyword>
<organism evidence="14">
    <name type="scientific">uncultured Alphaproteobacteria bacterium</name>
    <dbReference type="NCBI Taxonomy" id="91750"/>
    <lineage>
        <taxon>Bacteria</taxon>
        <taxon>Pseudomonadati</taxon>
        <taxon>Pseudomonadota</taxon>
        <taxon>Alphaproteobacteria</taxon>
        <taxon>environmental samples</taxon>
    </lineage>
</organism>
<accession>A0A6G8F3D8</accession>
<evidence type="ECO:0000256" key="10">
    <source>
        <dbReference type="ARBA" id="ARBA00022989"/>
    </source>
</evidence>
<feature type="transmembrane region" description="Helical" evidence="13">
    <location>
        <begin position="173"/>
        <end position="195"/>
    </location>
</feature>
<evidence type="ECO:0000313" key="14">
    <source>
        <dbReference type="EMBL" id="QIM10688.1"/>
    </source>
</evidence>
<evidence type="ECO:0000256" key="9">
    <source>
        <dbReference type="ARBA" id="ARBA00022833"/>
    </source>
</evidence>
<dbReference type="GO" id="GO:0006508">
    <property type="term" value="P:proteolysis"/>
    <property type="evidence" value="ECO:0007669"/>
    <property type="project" value="UniProtKB-KW"/>
</dbReference>
<dbReference type="EMBL" id="MN990732">
    <property type="protein sequence ID" value="QIM10688.1"/>
    <property type="molecule type" value="Genomic_DNA"/>
</dbReference>
<keyword evidence="8" id="KW-0378">Hydrolase</keyword>
<reference evidence="14" key="1">
    <citation type="journal article" date="2020" name="J. ISSAAS">
        <title>Lactobacilli and other gastrointestinal microbiota of Peromyscus leucopus, reservoir host for agents of Lyme disease and other zoonoses in North America.</title>
        <authorList>
            <person name="Milovic A."/>
            <person name="Bassam K."/>
            <person name="Shao H."/>
            <person name="Chatzistamou I."/>
            <person name="Tufts D.M."/>
            <person name="Diuk-Wasser M."/>
            <person name="Barbour A.G."/>
        </authorList>
    </citation>
    <scope>NUCLEOTIDE SEQUENCE</scope>
    <source>
        <strain evidence="14">LL90</strain>
    </source>
</reference>
<dbReference type="GO" id="GO:0046872">
    <property type="term" value="F:metal ion binding"/>
    <property type="evidence" value="ECO:0007669"/>
    <property type="project" value="UniProtKB-KW"/>
</dbReference>
<dbReference type="GO" id="GO:0005886">
    <property type="term" value="C:plasma membrane"/>
    <property type="evidence" value="ECO:0007669"/>
    <property type="project" value="UniProtKB-SubCell"/>
</dbReference>
<comment type="cofactor">
    <cofactor evidence="1">
        <name>Zn(2+)</name>
        <dbReference type="ChEBI" id="CHEBI:29105"/>
    </cofactor>
</comment>
<dbReference type="AlphaFoldDB" id="A0A6G8F3D8"/>
<dbReference type="GO" id="GO:0008237">
    <property type="term" value="F:metallopeptidase activity"/>
    <property type="evidence" value="ECO:0007669"/>
    <property type="project" value="UniProtKB-KW"/>
</dbReference>
<dbReference type="InterPro" id="IPR044537">
    <property type="entry name" value="Rip2-like"/>
</dbReference>
<comment type="similarity">
    <text evidence="3">Belongs to the peptidase M50B family.</text>
</comment>
<dbReference type="PANTHER" id="PTHR35864:SF1">
    <property type="entry name" value="ZINC METALLOPROTEASE YWHC-RELATED"/>
    <property type="match status" value="1"/>
</dbReference>
<evidence type="ECO:0000256" key="12">
    <source>
        <dbReference type="ARBA" id="ARBA00023136"/>
    </source>
</evidence>
<evidence type="ECO:0000256" key="3">
    <source>
        <dbReference type="ARBA" id="ARBA00007931"/>
    </source>
</evidence>
<gene>
    <name evidence="14" type="ORF">PlAlph_5800</name>
</gene>